<dbReference type="InterPro" id="IPR014245">
    <property type="entry name" value="Spore_III_AF"/>
</dbReference>
<feature type="transmembrane region" description="Helical" evidence="1">
    <location>
        <begin position="33"/>
        <end position="54"/>
    </location>
</feature>
<reference evidence="3" key="1">
    <citation type="submission" date="2015-07" db="EMBL/GenBank/DDBJ databases">
        <title>Fjat-10053 dsm26.</title>
        <authorList>
            <person name="Liu B."/>
            <person name="Wang J."/>
            <person name="Zhu Y."/>
            <person name="Liu G."/>
            <person name="Chen Q."/>
            <person name="Chen Z."/>
            <person name="Lan J."/>
            <person name="Che J."/>
            <person name="Ge C."/>
            <person name="Shi H."/>
            <person name="Pan Z."/>
            <person name="Liu X."/>
        </authorList>
    </citation>
    <scope>NUCLEOTIDE SEQUENCE [LARGE SCALE GENOMIC DNA]</scope>
    <source>
        <strain evidence="3">DSM 26</strain>
    </source>
</reference>
<evidence type="ECO:0000313" key="2">
    <source>
        <dbReference type="EMBL" id="KNE20469.1"/>
    </source>
</evidence>
<dbReference type="OrthoDB" id="2375554at2"/>
<dbReference type="Pfam" id="PF09581">
    <property type="entry name" value="Spore_III_AF"/>
    <property type="match status" value="1"/>
</dbReference>
<dbReference type="NCBIfam" id="TIGR02896">
    <property type="entry name" value="spore_III_AF"/>
    <property type="match status" value="1"/>
</dbReference>
<proteinExistence type="predicted"/>
<protein>
    <submittedName>
        <fullName evidence="2">Stage III sporulation protein AF</fullName>
    </submittedName>
</protein>
<keyword evidence="1" id="KW-0812">Transmembrane</keyword>
<dbReference type="Proteomes" id="UP000036780">
    <property type="component" value="Unassembled WGS sequence"/>
</dbReference>
<keyword evidence="1" id="KW-0472">Membrane</keyword>
<dbReference type="PATRIC" id="fig|1473.5.peg.2553"/>
<evidence type="ECO:0000256" key="1">
    <source>
        <dbReference type="SAM" id="Phobius"/>
    </source>
</evidence>
<organism evidence="2 3">
    <name type="scientific">Virgibacillus pantothenticus</name>
    <dbReference type="NCBI Taxonomy" id="1473"/>
    <lineage>
        <taxon>Bacteria</taxon>
        <taxon>Bacillati</taxon>
        <taxon>Bacillota</taxon>
        <taxon>Bacilli</taxon>
        <taxon>Bacillales</taxon>
        <taxon>Bacillaceae</taxon>
        <taxon>Virgibacillus</taxon>
    </lineage>
</organism>
<evidence type="ECO:0000313" key="3">
    <source>
        <dbReference type="Proteomes" id="UP000036780"/>
    </source>
</evidence>
<accession>A0A0L0QPH2</accession>
<sequence>MGMVIDWVTQIILFILLATIIDLVIPATSMKKYIKLVVGFILILILLKPLFFIFQIDVQRALETSLSGVLQEINQNDALDKSIETQKNEIEDTQDAYILEQMAVQLKEIAKEPLQDKFQAEITDIQFRFADEREKTYEDLDEVIVYVNESKDGEGAVRIVDDVVIDLDSPEQSREDNKLQDIEAMLNDLWEIEQKKLLLQWEGGRS</sequence>
<keyword evidence="3" id="KW-1185">Reference proteome</keyword>
<keyword evidence="1" id="KW-1133">Transmembrane helix</keyword>
<dbReference type="EMBL" id="LGTO01000007">
    <property type="protein sequence ID" value="KNE20469.1"/>
    <property type="molecule type" value="Genomic_DNA"/>
</dbReference>
<name>A0A0L0QPH2_VIRPA</name>
<gene>
    <name evidence="2" type="ORF">AFK71_19045</name>
</gene>
<dbReference type="AlphaFoldDB" id="A0A0L0QPH2"/>
<comment type="caution">
    <text evidence="2">The sequence shown here is derived from an EMBL/GenBank/DDBJ whole genome shotgun (WGS) entry which is preliminary data.</text>
</comment>
<feature type="transmembrane region" description="Helical" evidence="1">
    <location>
        <begin position="7"/>
        <end position="27"/>
    </location>
</feature>